<keyword evidence="2 4" id="KW-0238">DNA-binding</keyword>
<keyword evidence="7" id="KW-1185">Reference proteome</keyword>
<evidence type="ECO:0000256" key="4">
    <source>
        <dbReference type="PROSITE-ProRule" id="PRU00335"/>
    </source>
</evidence>
<dbReference type="PROSITE" id="PS50977">
    <property type="entry name" value="HTH_TETR_2"/>
    <property type="match status" value="1"/>
</dbReference>
<dbReference type="PRINTS" id="PR00455">
    <property type="entry name" value="HTHTETR"/>
</dbReference>
<feature type="domain" description="HTH tetR-type" evidence="5">
    <location>
        <begin position="14"/>
        <end position="74"/>
    </location>
</feature>
<evidence type="ECO:0000313" key="7">
    <source>
        <dbReference type="Proteomes" id="UP000317557"/>
    </source>
</evidence>
<keyword evidence="3" id="KW-0804">Transcription</keyword>
<evidence type="ECO:0000259" key="5">
    <source>
        <dbReference type="PROSITE" id="PS50977"/>
    </source>
</evidence>
<feature type="DNA-binding region" description="H-T-H motif" evidence="4">
    <location>
        <begin position="37"/>
        <end position="56"/>
    </location>
</feature>
<evidence type="ECO:0000313" key="6">
    <source>
        <dbReference type="EMBL" id="SMO45833.1"/>
    </source>
</evidence>
<dbReference type="PROSITE" id="PS01081">
    <property type="entry name" value="HTH_TETR_1"/>
    <property type="match status" value="1"/>
</dbReference>
<dbReference type="AlphaFoldDB" id="A0A521BFH7"/>
<dbReference type="EMBL" id="FXTP01000002">
    <property type="protein sequence ID" value="SMO45833.1"/>
    <property type="molecule type" value="Genomic_DNA"/>
</dbReference>
<dbReference type="SUPFAM" id="SSF46689">
    <property type="entry name" value="Homeodomain-like"/>
    <property type="match status" value="1"/>
</dbReference>
<dbReference type="PANTHER" id="PTHR43479:SF11">
    <property type="entry name" value="ACREF_ENVCD OPERON REPRESSOR-RELATED"/>
    <property type="match status" value="1"/>
</dbReference>
<dbReference type="OrthoDB" id="9787680at2"/>
<name>A0A521BFH7_9BACT</name>
<proteinExistence type="predicted"/>
<dbReference type="InterPro" id="IPR050624">
    <property type="entry name" value="HTH-type_Tx_Regulator"/>
</dbReference>
<protein>
    <submittedName>
        <fullName evidence="6">Transcriptional regulator, TetR family</fullName>
    </submittedName>
</protein>
<dbReference type="Pfam" id="PF00440">
    <property type="entry name" value="TetR_N"/>
    <property type="match status" value="1"/>
</dbReference>
<dbReference type="InterPro" id="IPR009057">
    <property type="entry name" value="Homeodomain-like_sf"/>
</dbReference>
<dbReference type="Gene3D" id="1.10.357.10">
    <property type="entry name" value="Tetracycline Repressor, domain 2"/>
    <property type="match status" value="1"/>
</dbReference>
<evidence type="ECO:0000256" key="3">
    <source>
        <dbReference type="ARBA" id="ARBA00023163"/>
    </source>
</evidence>
<reference evidence="6 7" key="1">
    <citation type="submission" date="2017-05" db="EMBL/GenBank/DDBJ databases">
        <authorList>
            <person name="Varghese N."/>
            <person name="Submissions S."/>
        </authorList>
    </citation>
    <scope>NUCLEOTIDE SEQUENCE [LARGE SCALE GENOMIC DNA]</scope>
    <source>
        <strain evidence="6 7">DSM 21985</strain>
    </source>
</reference>
<dbReference type="InterPro" id="IPR001647">
    <property type="entry name" value="HTH_TetR"/>
</dbReference>
<accession>A0A521BFH7</accession>
<keyword evidence="1" id="KW-0805">Transcription regulation</keyword>
<dbReference type="Proteomes" id="UP000317557">
    <property type="component" value="Unassembled WGS sequence"/>
</dbReference>
<gene>
    <name evidence="6" type="ORF">SAMN06265219_102241</name>
</gene>
<evidence type="ECO:0000256" key="1">
    <source>
        <dbReference type="ARBA" id="ARBA00023015"/>
    </source>
</evidence>
<evidence type="ECO:0000256" key="2">
    <source>
        <dbReference type="ARBA" id="ARBA00023125"/>
    </source>
</evidence>
<dbReference type="FunFam" id="1.10.10.60:FF:000141">
    <property type="entry name" value="TetR family transcriptional regulator"/>
    <property type="match status" value="1"/>
</dbReference>
<dbReference type="RefSeq" id="WP_142453248.1">
    <property type="nucleotide sequence ID" value="NZ_FXTP01000002.1"/>
</dbReference>
<sequence>MSPRTEAQNEEIRKQTRQQILDAAFELFANDGFTKTSIASVAKKAGVSKGLIYHYFDSKEAILEGIFDQLVHLAEEMLSFPEDYSSTDKIRQVIEQAFQFIEHQTGLGRLIIGLALQPDTIETLHPKIDQVKENQMVLYIGLFNELGYKNPETEAYKFEALMDGVLLGYASLGEEYPLEEMKTKIMEEYVPS</sequence>
<dbReference type="GO" id="GO:0003677">
    <property type="term" value="F:DNA binding"/>
    <property type="evidence" value="ECO:0007669"/>
    <property type="project" value="UniProtKB-UniRule"/>
</dbReference>
<organism evidence="6 7">
    <name type="scientific">Gracilimonas mengyeensis</name>
    <dbReference type="NCBI Taxonomy" id="1302730"/>
    <lineage>
        <taxon>Bacteria</taxon>
        <taxon>Pseudomonadati</taxon>
        <taxon>Balneolota</taxon>
        <taxon>Balneolia</taxon>
        <taxon>Balneolales</taxon>
        <taxon>Balneolaceae</taxon>
        <taxon>Gracilimonas</taxon>
    </lineage>
</organism>
<dbReference type="InterPro" id="IPR023772">
    <property type="entry name" value="DNA-bd_HTH_TetR-type_CS"/>
</dbReference>
<dbReference type="PANTHER" id="PTHR43479">
    <property type="entry name" value="ACREF/ENVCD OPERON REPRESSOR-RELATED"/>
    <property type="match status" value="1"/>
</dbReference>